<accession>T1BRF3</accession>
<evidence type="ECO:0000313" key="2">
    <source>
        <dbReference type="EMBL" id="EQD75466.1"/>
    </source>
</evidence>
<keyword evidence="1" id="KW-0812">Transmembrane</keyword>
<protein>
    <submittedName>
        <fullName evidence="2">Transposase IS4 family protein</fullName>
    </submittedName>
</protein>
<name>T1BRF3_9ZZZZ</name>
<keyword evidence="1" id="KW-1133">Transmembrane helix</keyword>
<dbReference type="EMBL" id="AUZX01002891">
    <property type="protein sequence ID" value="EQD75466.1"/>
    <property type="molecule type" value="Genomic_DNA"/>
</dbReference>
<gene>
    <name evidence="2" type="ORF">B1A_03958</name>
</gene>
<comment type="caution">
    <text evidence="2">The sequence shown here is derived from an EMBL/GenBank/DDBJ whole genome shotgun (WGS) entry which is preliminary data.</text>
</comment>
<evidence type="ECO:0000256" key="1">
    <source>
        <dbReference type="SAM" id="Phobius"/>
    </source>
</evidence>
<organism evidence="2">
    <name type="scientific">mine drainage metagenome</name>
    <dbReference type="NCBI Taxonomy" id="410659"/>
    <lineage>
        <taxon>unclassified sequences</taxon>
        <taxon>metagenomes</taxon>
        <taxon>ecological metagenomes</taxon>
    </lineage>
</organism>
<feature type="non-terminal residue" evidence="2">
    <location>
        <position position="1"/>
    </location>
</feature>
<reference evidence="2" key="1">
    <citation type="submission" date="2013-08" db="EMBL/GenBank/DDBJ databases">
        <authorList>
            <person name="Mendez C."/>
            <person name="Richter M."/>
            <person name="Ferrer M."/>
            <person name="Sanchez J."/>
        </authorList>
    </citation>
    <scope>NUCLEOTIDE SEQUENCE</scope>
</reference>
<dbReference type="AlphaFoldDB" id="T1BRF3"/>
<feature type="transmembrane region" description="Helical" evidence="1">
    <location>
        <begin position="89"/>
        <end position="108"/>
    </location>
</feature>
<proteinExistence type="predicted"/>
<keyword evidence="1" id="KW-0472">Membrane</keyword>
<reference evidence="2" key="2">
    <citation type="journal article" date="2014" name="ISME J.">
        <title>Microbial stratification in low pH oxic and suboxic macroscopic growths along an acid mine drainage.</title>
        <authorList>
            <person name="Mendez-Garcia C."/>
            <person name="Mesa V."/>
            <person name="Sprenger R.R."/>
            <person name="Richter M."/>
            <person name="Diez M.S."/>
            <person name="Solano J."/>
            <person name="Bargiela R."/>
            <person name="Golyshina O.V."/>
            <person name="Manteca A."/>
            <person name="Ramos J.L."/>
            <person name="Gallego J.R."/>
            <person name="Llorente I."/>
            <person name="Martins Dos Santos V.A."/>
            <person name="Jensen O.N."/>
            <person name="Pelaez A.I."/>
            <person name="Sanchez J."/>
            <person name="Ferrer M."/>
        </authorList>
    </citation>
    <scope>NUCLEOTIDE SEQUENCE</scope>
</reference>
<sequence length="114" mass="13020">SHFGYKIHTIQDAGNDMILNYATTTASVHDSQIDLSIPGIMNYKDKGYFDVGEREIDASMDKAVRGHKLPVKSIRRNMRITRKRSRGEMIWISVISAVITAIIREITINRMIKQ</sequence>